<feature type="transmembrane region" description="Helical" evidence="5">
    <location>
        <begin position="12"/>
        <end position="34"/>
    </location>
</feature>
<feature type="transmembrane region" description="Helical" evidence="5">
    <location>
        <begin position="360"/>
        <end position="384"/>
    </location>
</feature>
<evidence type="ECO:0000313" key="7">
    <source>
        <dbReference type="EMBL" id="SPF68890.1"/>
    </source>
</evidence>
<dbReference type="Pfam" id="PF12698">
    <property type="entry name" value="ABC2_membrane_3"/>
    <property type="match status" value="1"/>
</dbReference>
<accession>A0A375I255</accession>
<feature type="domain" description="ABC-2 type transporter transmembrane" evidence="6">
    <location>
        <begin position="18"/>
        <end position="381"/>
    </location>
</feature>
<feature type="transmembrane region" description="Helical" evidence="5">
    <location>
        <begin position="271"/>
        <end position="292"/>
    </location>
</feature>
<dbReference type="RefSeq" id="WP_182858660.1">
    <property type="nucleotide sequence ID" value="NZ_OMOH01000007.1"/>
</dbReference>
<dbReference type="GO" id="GO:0016020">
    <property type="term" value="C:membrane"/>
    <property type="evidence" value="ECO:0007669"/>
    <property type="project" value="UniProtKB-SubCell"/>
</dbReference>
<dbReference type="Proteomes" id="UP000265962">
    <property type="component" value="Unassembled WGS sequence"/>
</dbReference>
<dbReference type="InterPro" id="IPR052902">
    <property type="entry name" value="ABC-2_transporter"/>
</dbReference>
<feature type="transmembrane region" description="Helical" evidence="5">
    <location>
        <begin position="235"/>
        <end position="259"/>
    </location>
</feature>
<sequence>MSIFKCSLRIIAAHRGYILIYLFLLSMLGLLTGFSSGNYNSQLLEDVPTVAVVDRDGSVVSQALTDYVESSGEPEPLDDDKRAMQDATAQNRIQYILIIPAGYGDAFFDAARQGQDAPVLDTIVSYDSASGSLMDVRTRAWLDQVYAHLASGTAGPEGAVGLADEAMTQEAQAELITPDGAPLPDSLVVFAKFSTYPLFAFSVVAVSTLTTALGRRPVRSRINAAPVGGLPRSTGVLCACLVVGVVGWAWIMALGITAFGLEHVSGSAPLLGVLALALFSYVLVASAVGFLLGQLGLGENASNAVANIAGMTLSFLSGAWVPVDYLPNAVITVSRFTPCYWVNQAINGAADPTLTATGSLATLVGDCGVCALFAAAILGVGLALGRSRSSTSL</sequence>
<keyword evidence="2 5" id="KW-0812">Transmembrane</keyword>
<evidence type="ECO:0000256" key="1">
    <source>
        <dbReference type="ARBA" id="ARBA00004141"/>
    </source>
</evidence>
<feature type="transmembrane region" description="Helical" evidence="5">
    <location>
        <begin position="304"/>
        <end position="323"/>
    </location>
</feature>
<feature type="transmembrane region" description="Helical" evidence="5">
    <location>
        <begin position="193"/>
        <end position="214"/>
    </location>
</feature>
<evidence type="ECO:0000256" key="4">
    <source>
        <dbReference type="ARBA" id="ARBA00023136"/>
    </source>
</evidence>
<keyword evidence="3 5" id="KW-1133">Transmembrane helix</keyword>
<dbReference type="PANTHER" id="PTHR43027:SF1">
    <property type="entry name" value="DOXORUBICIN RESISTANCE ABC TRANSPORTER PERMEASE PROTEIN DRRC-RELATED"/>
    <property type="match status" value="1"/>
</dbReference>
<dbReference type="AlphaFoldDB" id="A0A375I255"/>
<evidence type="ECO:0000313" key="8">
    <source>
        <dbReference type="Proteomes" id="UP000265962"/>
    </source>
</evidence>
<comment type="subcellular location">
    <subcellularLocation>
        <location evidence="1">Membrane</location>
        <topology evidence="1">Multi-pass membrane protein</topology>
    </subcellularLocation>
</comment>
<keyword evidence="8" id="KW-1185">Reference proteome</keyword>
<evidence type="ECO:0000256" key="3">
    <source>
        <dbReference type="ARBA" id="ARBA00022989"/>
    </source>
</evidence>
<evidence type="ECO:0000259" key="6">
    <source>
        <dbReference type="Pfam" id="PF12698"/>
    </source>
</evidence>
<evidence type="ECO:0000256" key="5">
    <source>
        <dbReference type="SAM" id="Phobius"/>
    </source>
</evidence>
<gene>
    <name evidence="7" type="ORF">PROPJV5_1865</name>
</gene>
<proteinExistence type="predicted"/>
<evidence type="ECO:0000256" key="2">
    <source>
        <dbReference type="ARBA" id="ARBA00022692"/>
    </source>
</evidence>
<dbReference type="InterPro" id="IPR013525">
    <property type="entry name" value="ABC2_TM"/>
</dbReference>
<keyword evidence="4 5" id="KW-0472">Membrane</keyword>
<dbReference type="EMBL" id="OMOH01000007">
    <property type="protein sequence ID" value="SPF68890.1"/>
    <property type="molecule type" value="Genomic_DNA"/>
</dbReference>
<dbReference type="Gene3D" id="3.40.1710.10">
    <property type="entry name" value="abc type-2 transporter like domain"/>
    <property type="match status" value="1"/>
</dbReference>
<organism evidence="7 8">
    <name type="scientific">Propionibacterium ruminifibrarum</name>
    <dbReference type="NCBI Taxonomy" id="1962131"/>
    <lineage>
        <taxon>Bacteria</taxon>
        <taxon>Bacillati</taxon>
        <taxon>Actinomycetota</taxon>
        <taxon>Actinomycetes</taxon>
        <taxon>Propionibacteriales</taxon>
        <taxon>Propionibacteriaceae</taxon>
        <taxon>Propionibacterium</taxon>
    </lineage>
</organism>
<reference evidence="8" key="1">
    <citation type="submission" date="2018-02" db="EMBL/GenBank/DDBJ databases">
        <authorList>
            <person name="Hornung B."/>
        </authorList>
    </citation>
    <scope>NUCLEOTIDE SEQUENCE [LARGE SCALE GENOMIC DNA]</scope>
</reference>
<dbReference type="PANTHER" id="PTHR43027">
    <property type="entry name" value="DOXORUBICIN RESISTANCE ABC TRANSPORTER PERMEASE PROTEIN DRRC-RELATED"/>
    <property type="match status" value="1"/>
</dbReference>
<name>A0A375I255_9ACTN</name>
<protein>
    <submittedName>
        <fullName evidence="7">ABC-2 family transporter protein</fullName>
    </submittedName>
</protein>
<dbReference type="GO" id="GO:0140359">
    <property type="term" value="F:ABC-type transporter activity"/>
    <property type="evidence" value="ECO:0007669"/>
    <property type="project" value="InterPro"/>
</dbReference>